<dbReference type="InterPro" id="IPR023485">
    <property type="entry name" value="Ptyr_pPase"/>
</dbReference>
<reference evidence="2 3" key="1">
    <citation type="journal article" date="2020" name="Nature">
        <title>Isolation of an archaeon at the prokaryote-eukaryote interface.</title>
        <authorList>
            <person name="Imachi H."/>
            <person name="Nobu M.K."/>
            <person name="Nakahara N."/>
            <person name="Morono Y."/>
            <person name="Ogawara M."/>
            <person name="Takaki Y."/>
            <person name="Takano Y."/>
            <person name="Uematsu K."/>
            <person name="Ikuta T."/>
            <person name="Ito M."/>
            <person name="Matsui Y."/>
            <person name="Miyazaki M."/>
            <person name="Murata K."/>
            <person name="Saito Y."/>
            <person name="Sakai S."/>
            <person name="Song C."/>
            <person name="Tasumi E."/>
            <person name="Yamanaka Y."/>
            <person name="Yamaguchi T."/>
            <person name="Kamagata Y."/>
            <person name="Tamaki H."/>
            <person name="Takai K."/>
        </authorList>
    </citation>
    <scope>NUCLEOTIDE SEQUENCE [LARGE SCALE GENOMIC DNA]</scope>
    <source>
        <strain evidence="2 3">MK-D1</strain>
    </source>
</reference>
<dbReference type="RefSeq" id="WP_147662653.1">
    <property type="nucleotide sequence ID" value="NZ_CP042905.2"/>
</dbReference>
<proteinExistence type="predicted"/>
<dbReference type="GO" id="GO:0004725">
    <property type="term" value="F:protein tyrosine phosphatase activity"/>
    <property type="evidence" value="ECO:0007669"/>
    <property type="project" value="TreeGrafter"/>
</dbReference>
<dbReference type="EMBL" id="CP042905">
    <property type="protein sequence ID" value="QEE15753.1"/>
    <property type="molecule type" value="Genomic_DNA"/>
</dbReference>
<evidence type="ECO:0000259" key="1">
    <source>
        <dbReference type="SMART" id="SM00226"/>
    </source>
</evidence>
<dbReference type="PANTHER" id="PTHR11717">
    <property type="entry name" value="LOW MOLECULAR WEIGHT PROTEIN TYROSINE PHOSPHATASE"/>
    <property type="match status" value="1"/>
</dbReference>
<dbReference type="AlphaFoldDB" id="A0A5B9D9I7"/>
<dbReference type="Proteomes" id="UP000321408">
    <property type="component" value="Chromosome"/>
</dbReference>
<reference evidence="2 3" key="2">
    <citation type="journal article" date="2024" name="Int. J. Syst. Evol. Microbiol.">
        <title>Promethearchaeum syntrophicum gen. nov., sp. nov., an anaerobic, obligately syntrophic archaeon, the first isolate of the lineage 'Asgard' archaea, and proposal of the new archaeal phylum Promethearchaeota phyl. nov. and kingdom Promethearchaeati regn. nov.</title>
        <authorList>
            <person name="Imachi H."/>
            <person name="Nobu M.K."/>
            <person name="Kato S."/>
            <person name="Takaki Y."/>
            <person name="Miyazaki M."/>
            <person name="Miyata M."/>
            <person name="Ogawara M."/>
            <person name="Saito Y."/>
            <person name="Sakai S."/>
            <person name="Tahara Y.O."/>
            <person name="Takano Y."/>
            <person name="Tasumi E."/>
            <person name="Uematsu K."/>
            <person name="Yoshimura T."/>
            <person name="Itoh T."/>
            <person name="Ohkuma M."/>
            <person name="Takai K."/>
        </authorList>
    </citation>
    <scope>NUCLEOTIDE SEQUENCE [LARGE SCALE GENOMIC DNA]</scope>
    <source>
        <strain evidence="2 3">MK-D1</strain>
    </source>
</reference>
<dbReference type="Pfam" id="PF01451">
    <property type="entry name" value="LMWPc"/>
    <property type="match status" value="1"/>
</dbReference>
<dbReference type="InterPro" id="IPR036196">
    <property type="entry name" value="Ptyr_pPase_sf"/>
</dbReference>
<evidence type="ECO:0000313" key="3">
    <source>
        <dbReference type="Proteomes" id="UP000321408"/>
    </source>
</evidence>
<accession>A0A5B9D9I7</accession>
<dbReference type="SUPFAM" id="SSF52788">
    <property type="entry name" value="Phosphotyrosine protein phosphatases I"/>
    <property type="match status" value="1"/>
</dbReference>
<evidence type="ECO:0000313" key="2">
    <source>
        <dbReference type="EMBL" id="QEE15753.1"/>
    </source>
</evidence>
<dbReference type="SMART" id="SM00226">
    <property type="entry name" value="LMWPc"/>
    <property type="match status" value="1"/>
</dbReference>
<name>A0A5B9D9I7_9ARCH</name>
<feature type="domain" description="Phosphotyrosine protein phosphatase I" evidence="1">
    <location>
        <begin position="4"/>
        <end position="158"/>
    </location>
</feature>
<gene>
    <name evidence="2" type="ORF">DSAG12_01580</name>
</gene>
<dbReference type="GeneID" id="41329573"/>
<dbReference type="PANTHER" id="PTHR11717:SF31">
    <property type="entry name" value="LOW MOLECULAR WEIGHT PROTEIN-TYROSINE-PHOSPHATASE ETP-RELATED"/>
    <property type="match status" value="1"/>
</dbReference>
<dbReference type="OrthoDB" id="295776at2157"/>
<dbReference type="InterPro" id="IPR050438">
    <property type="entry name" value="LMW_PTPase"/>
</dbReference>
<protein>
    <recommendedName>
        <fullName evidence="1">Phosphotyrosine protein phosphatase I domain-containing protein</fullName>
    </recommendedName>
</protein>
<dbReference type="Gene3D" id="3.40.50.2300">
    <property type="match status" value="1"/>
</dbReference>
<dbReference type="KEGG" id="psyt:DSAG12_01580"/>
<keyword evidence="3" id="KW-1185">Reference proteome</keyword>
<organism evidence="2 3">
    <name type="scientific">Promethearchaeum syntrophicum</name>
    <dbReference type="NCBI Taxonomy" id="2594042"/>
    <lineage>
        <taxon>Archaea</taxon>
        <taxon>Promethearchaeati</taxon>
        <taxon>Promethearchaeota</taxon>
        <taxon>Promethearchaeia</taxon>
        <taxon>Promethearchaeales</taxon>
        <taxon>Promethearchaeaceae</taxon>
        <taxon>Promethearchaeum</taxon>
    </lineage>
</organism>
<sequence>MKKTKITILCVGNICRSPVGEYLLREYAKERGFSQSIIIDSAGLHGGFLELAKDSRDYLKEKGIDPSDFKSKGISRKYLDQFDNIWVMANWHKKFIIDHYYAELPRKERRKIKSKMKTLVEVSGEGSGDVTDPYGLPSNEYLQILKQIDRLSKKIIDQLKF</sequence>